<feature type="transmembrane region" description="Helical" evidence="1">
    <location>
        <begin position="210"/>
        <end position="231"/>
    </location>
</feature>
<reference evidence="3" key="1">
    <citation type="submission" date="2017-08" db="EMBL/GenBank/DDBJ databases">
        <title>A dynamic microbial community with high functional redundancy inhabits the cold, oxic subseafloor aquifer.</title>
        <authorList>
            <person name="Tully B.J."/>
            <person name="Wheat C.G."/>
            <person name="Glazer B.T."/>
            <person name="Huber J.A."/>
        </authorList>
    </citation>
    <scope>NUCLEOTIDE SEQUENCE [LARGE SCALE GENOMIC DNA]</scope>
</reference>
<accession>A0A2A4SZ37</accession>
<gene>
    <name evidence="2" type="ORF">COB67_10410</name>
</gene>
<dbReference type="EMBL" id="NVSR01000104">
    <property type="protein sequence ID" value="PCI26017.1"/>
    <property type="molecule type" value="Genomic_DNA"/>
</dbReference>
<feature type="transmembrane region" description="Helical" evidence="1">
    <location>
        <begin position="176"/>
        <end position="198"/>
    </location>
</feature>
<sequence>MDNSSTQKMDESLNPFDNWSIPPKNTWEILSWLLFQPKRLKNFSDSLGRKEGLKRFFSPYLTIFLFSFFLFEFGLFIMVVGDLPLLFPEIYNENLVMEWPSEASWLKQWLWLHFWNDTILFIRWCTAMALGLILAAVSGGIGASGMVLGLVIELTLGLLAGGVSLVYPLAEGVAGGLALGLTGGVAFGLELRLTAMLIDKVLARPLFKQVFSLPFGLILGLALGLAIAWRFSLATGLAAGLAFVLFFSAGWLAIWEQVICQFRNPKLDSLFKNPYTKRETVQWEPRQLNKLLLKQCWDNPERGLQFAEFLILRRPLQLLLSNQILHKVCASYWYHFPLNFDLFRYPILSVDKKVQRSSLTYTPDWESQIEKCAKGYRTFEQQQHSALKKKSFLEFQDSLQELRAITLAQAGDWKEDYLKALDRWLQQSKLKLEEIEEELALTQPISLNFFQFGEALHPIREVPRTFVGRDRVLQELTMTIRTSSVMPTLFFQGQRRVGKSSLINFLQEQLGPGFLILSLDMQSSIAGSWSSCWNHFLDQLAEKIEEDSPEELSGDHALEVWRQFEIRIKEKARQLDKVIILALDEYEGLHHLLKSHDPDEADRLLQAMRSFSQHQNQVVLLFTGQWLSQDLPAGPRFGDHFVHTRHI</sequence>
<evidence type="ECO:0000313" key="2">
    <source>
        <dbReference type="EMBL" id="PCI26017.1"/>
    </source>
</evidence>
<feature type="transmembrane region" description="Helical" evidence="1">
    <location>
        <begin position="150"/>
        <end position="170"/>
    </location>
</feature>
<comment type="caution">
    <text evidence="2">The sequence shown here is derived from an EMBL/GenBank/DDBJ whole genome shotgun (WGS) entry which is preliminary data.</text>
</comment>
<proteinExistence type="predicted"/>
<protein>
    <submittedName>
        <fullName evidence="2">Uncharacterized protein</fullName>
    </submittedName>
</protein>
<name>A0A2A4SZ37_9DELT</name>
<keyword evidence="1" id="KW-0472">Membrane</keyword>
<evidence type="ECO:0000313" key="3">
    <source>
        <dbReference type="Proteomes" id="UP000218113"/>
    </source>
</evidence>
<feature type="transmembrane region" description="Helical" evidence="1">
    <location>
        <begin position="59"/>
        <end position="81"/>
    </location>
</feature>
<dbReference type="Gene3D" id="3.40.50.300">
    <property type="entry name" value="P-loop containing nucleotide triphosphate hydrolases"/>
    <property type="match status" value="1"/>
</dbReference>
<dbReference type="Proteomes" id="UP000218113">
    <property type="component" value="Unassembled WGS sequence"/>
</dbReference>
<keyword evidence="1" id="KW-1133">Transmembrane helix</keyword>
<dbReference type="SUPFAM" id="SSF52540">
    <property type="entry name" value="P-loop containing nucleoside triphosphate hydrolases"/>
    <property type="match status" value="1"/>
</dbReference>
<keyword evidence="1" id="KW-0812">Transmembrane</keyword>
<dbReference type="InterPro" id="IPR027417">
    <property type="entry name" value="P-loop_NTPase"/>
</dbReference>
<feature type="transmembrane region" description="Helical" evidence="1">
    <location>
        <begin position="121"/>
        <end position="143"/>
    </location>
</feature>
<evidence type="ECO:0000256" key="1">
    <source>
        <dbReference type="SAM" id="Phobius"/>
    </source>
</evidence>
<dbReference type="AlphaFoldDB" id="A0A2A4SZ37"/>
<organism evidence="2 3">
    <name type="scientific">SAR324 cluster bacterium</name>
    <dbReference type="NCBI Taxonomy" id="2024889"/>
    <lineage>
        <taxon>Bacteria</taxon>
        <taxon>Deltaproteobacteria</taxon>
        <taxon>SAR324 cluster</taxon>
    </lineage>
</organism>
<feature type="non-terminal residue" evidence="2">
    <location>
        <position position="647"/>
    </location>
</feature>
<feature type="transmembrane region" description="Helical" evidence="1">
    <location>
        <begin position="237"/>
        <end position="255"/>
    </location>
</feature>